<evidence type="ECO:0000313" key="3">
    <source>
        <dbReference type="EMBL" id="VEP12750.1"/>
    </source>
</evidence>
<dbReference type="GO" id="GO:0005737">
    <property type="term" value="C:cytoplasm"/>
    <property type="evidence" value="ECO:0007669"/>
    <property type="project" value="TreeGrafter"/>
</dbReference>
<dbReference type="InterPro" id="IPR011189">
    <property type="entry name" value="UCP_caspase_lke"/>
</dbReference>
<dbReference type="SUPFAM" id="SSF52129">
    <property type="entry name" value="Caspase-like"/>
    <property type="match status" value="1"/>
</dbReference>
<dbReference type="Proteomes" id="UP000320055">
    <property type="component" value="Unassembled WGS sequence"/>
</dbReference>
<dbReference type="GO" id="GO:0006508">
    <property type="term" value="P:proteolysis"/>
    <property type="evidence" value="ECO:0007669"/>
    <property type="project" value="InterPro"/>
</dbReference>
<proteinExistence type="predicted"/>
<evidence type="ECO:0000259" key="2">
    <source>
        <dbReference type="Pfam" id="PF14326"/>
    </source>
</evidence>
<dbReference type="EMBL" id="CAACVJ010000072">
    <property type="protein sequence ID" value="VEP12750.1"/>
    <property type="molecule type" value="Genomic_DNA"/>
</dbReference>
<feature type="domain" description="DUF4384" evidence="2">
    <location>
        <begin position="577"/>
        <end position="656"/>
    </location>
</feature>
<protein>
    <submittedName>
        <fullName evidence="3">Peptidase C14 caspase catalytic subunit p20</fullName>
    </submittedName>
</protein>
<dbReference type="AlphaFoldDB" id="A0A563VMS1"/>
<dbReference type="PANTHER" id="PTHR48104:SF30">
    <property type="entry name" value="METACASPASE-1"/>
    <property type="match status" value="1"/>
</dbReference>
<dbReference type="InterPro" id="IPR050452">
    <property type="entry name" value="Metacaspase"/>
</dbReference>
<dbReference type="InterPro" id="IPR011600">
    <property type="entry name" value="Pept_C14_caspase"/>
</dbReference>
<dbReference type="Gene3D" id="3.40.50.1460">
    <property type="match status" value="1"/>
</dbReference>
<accession>A0A563VMS1</accession>
<sequence length="733" mass="80966">MGMDRRTFLQQAALALVSVGVSETGINLLSKNSRFGGWLKPYIETLAQSTNRKLALLVGINEYSHKAHLHGCVNDVELQKELLIHRFGFKPQDIFTLKDRKATRENIETAFIEHLREQVADDDVVLFHFSGYGSQVKIDDDKLANSLVPIDANIPNKGNPAANDLLQDTLFYLGRSLKTDNLIAVLDTSFQTTKEILQGNFRVRSDSEVAERPSPEELAFQSQLQRNLAGQGIPYSKESTNPGILLSAAEQNQIALEGTWDNFSAGLLTYALTEYLWQTTPKTNIQVALQQTANSVSSWSEKQQQPKVTGKIKSDLANNALAQQSPGEGFVKSIDSKGMVNLQLTALSFALLDAYQEESCFTLAESTENNMLQLRSREGIMAKAQLLKKSSSVDKDSLVNQSVQEAIRILPRNLGLNVALDNHLERIERVDATSAFANVPSIKAAATAGEDYADCLLGKIPLMVDKKIEGDSQSTEKSSHSYGLYTPRGKLILNTPGEAKEVVKLAVSRLEPYFNKLLAAKWLELTVNDNSSTIPVSATLELVGKNYTLIEKNSLRAATKLQLKRNIPTLERSSEIKLKIDNQSDRDLYGIIVGVDSEEQFITLYTPQKLTAKDKNTIPDNLKIAAKNQIAIPQNSKSWKWKVSQPLGIAKIYLILGIKPFANTLDLVSQQPTVKSDGQQIFNLSNPLEIATAILQDLHGSSAVNAEIISSTTDVYALDVNNWTSLQFVYDVV</sequence>
<dbReference type="Pfam" id="PF14326">
    <property type="entry name" value="DUF4384"/>
    <property type="match status" value="1"/>
</dbReference>
<evidence type="ECO:0000313" key="4">
    <source>
        <dbReference type="Proteomes" id="UP000320055"/>
    </source>
</evidence>
<dbReference type="PIRSF" id="PIRSF007398">
    <property type="entry name" value="Sll0148_caspase"/>
    <property type="match status" value="1"/>
</dbReference>
<organism evidence="3 4">
    <name type="scientific">Hyella patelloides LEGE 07179</name>
    <dbReference type="NCBI Taxonomy" id="945734"/>
    <lineage>
        <taxon>Bacteria</taxon>
        <taxon>Bacillati</taxon>
        <taxon>Cyanobacteriota</taxon>
        <taxon>Cyanophyceae</taxon>
        <taxon>Pleurocapsales</taxon>
        <taxon>Hyellaceae</taxon>
        <taxon>Hyella</taxon>
    </lineage>
</organism>
<dbReference type="InterPro" id="IPR029030">
    <property type="entry name" value="Caspase-like_dom_sf"/>
</dbReference>
<gene>
    <name evidence="3" type="ORF">H1P_1630006</name>
</gene>
<dbReference type="InterPro" id="IPR025493">
    <property type="entry name" value="DUF4384"/>
</dbReference>
<name>A0A563VMS1_9CYAN</name>
<dbReference type="PANTHER" id="PTHR48104">
    <property type="entry name" value="METACASPASE-4"/>
    <property type="match status" value="1"/>
</dbReference>
<dbReference type="GO" id="GO:0004197">
    <property type="term" value="F:cysteine-type endopeptidase activity"/>
    <property type="evidence" value="ECO:0007669"/>
    <property type="project" value="InterPro"/>
</dbReference>
<keyword evidence="4" id="KW-1185">Reference proteome</keyword>
<dbReference type="OrthoDB" id="505527at2"/>
<dbReference type="Pfam" id="PF00656">
    <property type="entry name" value="Peptidase_C14"/>
    <property type="match status" value="1"/>
</dbReference>
<evidence type="ECO:0000259" key="1">
    <source>
        <dbReference type="Pfam" id="PF00656"/>
    </source>
</evidence>
<reference evidence="3 4" key="1">
    <citation type="submission" date="2019-01" db="EMBL/GenBank/DDBJ databases">
        <authorList>
            <person name="Brito A."/>
        </authorList>
    </citation>
    <scope>NUCLEOTIDE SEQUENCE [LARGE SCALE GENOMIC DNA]</scope>
    <source>
        <strain evidence="3">1</strain>
    </source>
</reference>
<feature type="domain" description="Peptidase C14 caspase" evidence="1">
    <location>
        <begin position="52"/>
        <end position="310"/>
    </location>
</feature>